<evidence type="ECO:0000313" key="1">
    <source>
        <dbReference type="EMBL" id="MAA20090.1"/>
    </source>
</evidence>
<sequence length="113" mass="12637">MCDRWQLKNLSRTGYSYDYSYKNGSQYFDKGIINATLNSEGSMNVPDEASDTLAHLLLQCKVSVPRLQAAAPDADQDLLSEAWEAAISQPDLVDQRQLVARARRAVQARGFLE</sequence>
<protein>
    <submittedName>
        <fullName evidence="1">Uncharacterized protein</fullName>
    </submittedName>
</protein>
<reference evidence="1" key="1">
    <citation type="journal article" date="2017" name="Parasit. Vectors">
        <title>Sialotranscriptomics of Rhipicephalus zambeziensis reveals intricate expression profiles of secretory proteins and suggests tight temporal transcriptional regulation during blood-feeding.</title>
        <authorList>
            <person name="de Castro M.H."/>
            <person name="de Klerk D."/>
            <person name="Pienaar R."/>
            <person name="Rees D.J.G."/>
            <person name="Mans B.J."/>
        </authorList>
    </citation>
    <scope>NUCLEOTIDE SEQUENCE</scope>
    <source>
        <tissue evidence="1">Salivary glands</tissue>
    </source>
</reference>
<organism evidence="1">
    <name type="scientific">Rhipicephalus zambeziensis</name>
    <dbReference type="NCBI Taxonomy" id="60191"/>
    <lineage>
        <taxon>Eukaryota</taxon>
        <taxon>Metazoa</taxon>
        <taxon>Ecdysozoa</taxon>
        <taxon>Arthropoda</taxon>
        <taxon>Chelicerata</taxon>
        <taxon>Arachnida</taxon>
        <taxon>Acari</taxon>
        <taxon>Parasitiformes</taxon>
        <taxon>Ixodida</taxon>
        <taxon>Ixodoidea</taxon>
        <taxon>Ixodidae</taxon>
        <taxon>Rhipicephalinae</taxon>
        <taxon>Rhipicephalus</taxon>
        <taxon>Rhipicephalus</taxon>
    </lineage>
</organism>
<accession>A0A224Z251</accession>
<dbReference type="EMBL" id="GFPF01008944">
    <property type="protein sequence ID" value="MAA20090.1"/>
    <property type="molecule type" value="Transcribed_RNA"/>
</dbReference>
<proteinExistence type="predicted"/>
<name>A0A224Z251_9ACAR</name>
<dbReference type="AlphaFoldDB" id="A0A224Z251"/>